<dbReference type="Gene3D" id="2.40.70.10">
    <property type="entry name" value="Acid Proteases"/>
    <property type="match status" value="2"/>
</dbReference>
<evidence type="ECO:0000256" key="6">
    <source>
        <dbReference type="PIRSR" id="PIRSR601461-2"/>
    </source>
</evidence>
<accession>A0AAW1P3M7</accession>
<dbReference type="GO" id="GO:0006508">
    <property type="term" value="P:proteolysis"/>
    <property type="evidence" value="ECO:0007669"/>
    <property type="project" value="UniProtKB-KW"/>
</dbReference>
<dbReference type="InterPro" id="IPR001461">
    <property type="entry name" value="Aspartic_peptidase_A1"/>
</dbReference>
<evidence type="ECO:0000256" key="1">
    <source>
        <dbReference type="ARBA" id="ARBA00007447"/>
    </source>
</evidence>
<evidence type="ECO:0000256" key="5">
    <source>
        <dbReference type="PIRSR" id="PIRSR601461-1"/>
    </source>
</evidence>
<dbReference type="EMBL" id="JALJOQ010000065">
    <property type="protein sequence ID" value="KAK9802917.1"/>
    <property type="molecule type" value="Genomic_DNA"/>
</dbReference>
<dbReference type="PANTHER" id="PTHR47966:SF51">
    <property type="entry name" value="BETA-SITE APP-CLEAVING ENZYME, ISOFORM A-RELATED"/>
    <property type="match status" value="1"/>
</dbReference>
<feature type="active site" evidence="5">
    <location>
        <position position="256"/>
    </location>
</feature>
<reference evidence="9 10" key="1">
    <citation type="journal article" date="2024" name="Nat. Commun.">
        <title>Phylogenomics reveals the evolutionary origins of lichenization in chlorophyte algae.</title>
        <authorList>
            <person name="Puginier C."/>
            <person name="Libourel C."/>
            <person name="Otte J."/>
            <person name="Skaloud P."/>
            <person name="Haon M."/>
            <person name="Grisel S."/>
            <person name="Petersen M."/>
            <person name="Berrin J.G."/>
            <person name="Delaux P.M."/>
            <person name="Dal Grande F."/>
            <person name="Keller J."/>
        </authorList>
    </citation>
    <scope>NUCLEOTIDE SEQUENCE [LARGE SCALE GENOMIC DNA]</scope>
    <source>
        <strain evidence="9 10">SAG 2036</strain>
    </source>
</reference>
<dbReference type="Proteomes" id="UP001465755">
    <property type="component" value="Unassembled WGS sequence"/>
</dbReference>
<feature type="disulfide bond" evidence="6">
    <location>
        <begin position="292"/>
        <end position="330"/>
    </location>
</feature>
<dbReference type="SUPFAM" id="SSF50630">
    <property type="entry name" value="Acid proteases"/>
    <property type="match status" value="1"/>
</dbReference>
<feature type="active site" evidence="5">
    <location>
        <position position="71"/>
    </location>
</feature>
<dbReference type="InterPro" id="IPR021109">
    <property type="entry name" value="Peptidase_aspartic_dom_sf"/>
</dbReference>
<protein>
    <recommendedName>
        <fullName evidence="8">Peptidase A1 domain-containing protein</fullName>
    </recommendedName>
</protein>
<evidence type="ECO:0000313" key="9">
    <source>
        <dbReference type="EMBL" id="KAK9802917.1"/>
    </source>
</evidence>
<keyword evidence="4" id="KW-0378">Hydrolase</keyword>
<feature type="signal peptide" evidence="7">
    <location>
        <begin position="1"/>
        <end position="23"/>
    </location>
</feature>
<dbReference type="Pfam" id="PF00026">
    <property type="entry name" value="Asp"/>
    <property type="match status" value="1"/>
</dbReference>
<dbReference type="PANTHER" id="PTHR47966">
    <property type="entry name" value="BETA-SITE APP-CLEAVING ENZYME, ISOFORM A-RELATED"/>
    <property type="match status" value="1"/>
</dbReference>
<dbReference type="PROSITE" id="PS51767">
    <property type="entry name" value="PEPTIDASE_A1"/>
    <property type="match status" value="1"/>
</dbReference>
<feature type="disulfide bond" evidence="6">
    <location>
        <begin position="84"/>
        <end position="89"/>
    </location>
</feature>
<name>A0AAW1P3M7_9CHLO</name>
<keyword evidence="10" id="KW-1185">Reference proteome</keyword>
<dbReference type="GO" id="GO:0004190">
    <property type="term" value="F:aspartic-type endopeptidase activity"/>
    <property type="evidence" value="ECO:0007669"/>
    <property type="project" value="UniProtKB-KW"/>
</dbReference>
<keyword evidence="2" id="KW-0645">Protease</keyword>
<keyword evidence="3" id="KW-0064">Aspartyl protease</keyword>
<dbReference type="AlphaFoldDB" id="A0AAW1P3M7"/>
<evidence type="ECO:0000256" key="3">
    <source>
        <dbReference type="ARBA" id="ARBA00022750"/>
    </source>
</evidence>
<dbReference type="InterPro" id="IPR033121">
    <property type="entry name" value="PEPTIDASE_A1"/>
</dbReference>
<organism evidence="9 10">
    <name type="scientific">Symbiochloris irregularis</name>
    <dbReference type="NCBI Taxonomy" id="706552"/>
    <lineage>
        <taxon>Eukaryota</taxon>
        <taxon>Viridiplantae</taxon>
        <taxon>Chlorophyta</taxon>
        <taxon>core chlorophytes</taxon>
        <taxon>Trebouxiophyceae</taxon>
        <taxon>Trebouxiales</taxon>
        <taxon>Trebouxiaceae</taxon>
        <taxon>Symbiochloris</taxon>
    </lineage>
</organism>
<keyword evidence="7" id="KW-0732">Signal</keyword>
<gene>
    <name evidence="9" type="ORF">WJX73_006571</name>
</gene>
<keyword evidence="6" id="KW-1015">Disulfide bond</keyword>
<dbReference type="FunFam" id="2.40.70.10:FF:000115">
    <property type="entry name" value="Lysosomal aspartic protease"/>
    <property type="match status" value="1"/>
</dbReference>
<evidence type="ECO:0000256" key="4">
    <source>
        <dbReference type="ARBA" id="ARBA00022801"/>
    </source>
</evidence>
<dbReference type="PRINTS" id="PR00792">
    <property type="entry name" value="PEPSIN"/>
</dbReference>
<evidence type="ECO:0000256" key="2">
    <source>
        <dbReference type="ARBA" id="ARBA00022670"/>
    </source>
</evidence>
<feature type="chain" id="PRO_5043530938" description="Peptidase A1 domain-containing protein" evidence="7">
    <location>
        <begin position="24"/>
        <end position="449"/>
    </location>
</feature>
<sequence>MGCQRQSLSFIVLLAVGYKLAQAQNSGTFDVPLYLNNPKLDLDPNRRAKNAAYYGSFELGTPPQKFLGCFDTGSADVWVPSSSCTSTSCEEHTEFSSSASSTYERSNSVFSVTYATGAVTGYVSSDTLTFGSPSTSVSSQSFGLATSLSSDFDDTSCDGLFGLGYAALSQMRVLPPFFTMLSEGILPQSLFSVWLNPNPMQLEAGSITFGGIDKSRYSGDITYLPSVSNTYWAVGLSGMAVDDSAVSVTAKMAIMDSGSTAILMGNDDAATVNGAIPNMQLLEQHNTYALSCGCSDSCLEALPDVTFELGGRSYSLGPESYIIKVGNNMCTSAIIPGGSSGYIVLGGNFMRKYFTVFKWNMSTERGSIGIANGKMAPGSKSSNSTASPSSTTAVASMRALMLDVSRPDDASQSDLIASLESALQGIGKLPAATGPLGLNLGRKLRGSFS</sequence>
<evidence type="ECO:0000259" key="8">
    <source>
        <dbReference type="PROSITE" id="PS51767"/>
    </source>
</evidence>
<dbReference type="CDD" id="cd05471">
    <property type="entry name" value="pepsin_like"/>
    <property type="match status" value="1"/>
</dbReference>
<evidence type="ECO:0000256" key="7">
    <source>
        <dbReference type="SAM" id="SignalP"/>
    </source>
</evidence>
<comment type="caution">
    <text evidence="9">The sequence shown here is derived from an EMBL/GenBank/DDBJ whole genome shotgun (WGS) entry which is preliminary data.</text>
</comment>
<proteinExistence type="inferred from homology"/>
<feature type="domain" description="Peptidase A1" evidence="8">
    <location>
        <begin position="53"/>
        <end position="371"/>
    </location>
</feature>
<evidence type="ECO:0000313" key="10">
    <source>
        <dbReference type="Proteomes" id="UP001465755"/>
    </source>
</evidence>
<comment type="similarity">
    <text evidence="1">Belongs to the peptidase A1 family.</text>
</comment>
<dbReference type="InterPro" id="IPR034164">
    <property type="entry name" value="Pepsin-like_dom"/>
</dbReference>